<evidence type="ECO:0000256" key="2">
    <source>
        <dbReference type="ARBA" id="ARBA00004982"/>
    </source>
</evidence>
<keyword evidence="12" id="KW-1185">Reference proteome</keyword>
<dbReference type="HAMAP" id="MF_01642">
    <property type="entry name" value="DapL_aminotrans_1"/>
    <property type="match status" value="1"/>
</dbReference>
<dbReference type="InterPro" id="IPR015421">
    <property type="entry name" value="PyrdxlP-dep_Trfase_major"/>
</dbReference>
<dbReference type="UniPathway" id="UPA00034">
    <property type="reaction ID" value="UER00466"/>
</dbReference>
<dbReference type="InterPro" id="IPR015422">
    <property type="entry name" value="PyrdxlP-dep_Trfase_small"/>
</dbReference>
<comment type="cofactor">
    <cofactor evidence="1">
        <name>pyridoxal 5'-phosphate</name>
        <dbReference type="ChEBI" id="CHEBI:597326"/>
    </cofactor>
</comment>
<evidence type="ECO:0000259" key="10">
    <source>
        <dbReference type="Pfam" id="PF00155"/>
    </source>
</evidence>
<dbReference type="NCBIfam" id="TIGR03542">
    <property type="entry name" value="DAPAT_plant"/>
    <property type="match status" value="1"/>
</dbReference>
<name>A0A286TXK0_9BACT</name>
<dbReference type="OrthoDB" id="9813612at2"/>
<gene>
    <name evidence="11" type="ORF">SCALIN_C13_0052</name>
</gene>
<dbReference type="SUPFAM" id="SSF53383">
    <property type="entry name" value="PLP-dependent transferases"/>
    <property type="match status" value="1"/>
</dbReference>
<dbReference type="PANTHER" id="PTHR43144">
    <property type="entry name" value="AMINOTRANSFERASE"/>
    <property type="match status" value="1"/>
</dbReference>
<dbReference type="EC" id="2.6.1.83" evidence="3 9"/>
<evidence type="ECO:0000313" key="11">
    <source>
        <dbReference type="EMBL" id="GAX60541.1"/>
    </source>
</evidence>
<dbReference type="Pfam" id="PF00155">
    <property type="entry name" value="Aminotran_1_2"/>
    <property type="match status" value="1"/>
</dbReference>
<proteinExistence type="inferred from homology"/>
<dbReference type="GO" id="GO:0030170">
    <property type="term" value="F:pyridoxal phosphate binding"/>
    <property type="evidence" value="ECO:0007669"/>
    <property type="project" value="UniProtKB-UniRule"/>
</dbReference>
<comment type="catalytic activity">
    <reaction evidence="8">
        <text>(2S,6S)-2,6-diaminopimelate + 2-oxoglutarate = (S)-2,3,4,5-tetrahydrodipicolinate + L-glutamate + H2O + H(+)</text>
        <dbReference type="Rhea" id="RHEA:23988"/>
        <dbReference type="ChEBI" id="CHEBI:15377"/>
        <dbReference type="ChEBI" id="CHEBI:15378"/>
        <dbReference type="ChEBI" id="CHEBI:16810"/>
        <dbReference type="ChEBI" id="CHEBI:16845"/>
        <dbReference type="ChEBI" id="CHEBI:29985"/>
        <dbReference type="ChEBI" id="CHEBI:57609"/>
        <dbReference type="EC" id="2.6.1.83"/>
    </reaction>
</comment>
<sequence length="408" mass="44914">MVKRNENIAKLQAGYLFPEIGRRKKALLEKEPDAKLISLGIGNTTEALSTHIVEGLHKEVTRLGTSEGYTGYDDDAQAQAFLDKLKTRISNNWYNGIISPEEIIVSDGSKPDCGRLFFLFGNNVSVAVQDPAYPVYVDGSVMIGATGNYNSDTEEFDGIEYMRCTEENDFFPDLSKVKRTDLIYICSPNNPTGAVATKKELKELVDFARKNRSIIIFDAAYSEFIREKGLPRSIFEIEGARECAIEVSSLSKPAGFTGVRLGWTIVPKELKFDDGQSVGKDWQRVVGTLFNGSSNIAQWGAIAALSETGLSEIKETVNYYMENAKIIKNGLDGLGIKTFGGVNSPYIWAAFPGKKSWDVFEDILTKAHVVTTPGAGFGKAGEGFVRFSAFGKTSDIKEAVKRLQENLK</sequence>
<feature type="domain" description="Aminotransferase class I/classII large" evidence="10">
    <location>
        <begin position="35"/>
        <end position="403"/>
    </location>
</feature>
<dbReference type="Proteomes" id="UP000218542">
    <property type="component" value="Unassembled WGS sequence"/>
</dbReference>
<evidence type="ECO:0000256" key="9">
    <source>
        <dbReference type="NCBIfam" id="TIGR03542"/>
    </source>
</evidence>
<organism evidence="11 12">
    <name type="scientific">Candidatus Scalindua japonica</name>
    <dbReference type="NCBI Taxonomy" id="1284222"/>
    <lineage>
        <taxon>Bacteria</taxon>
        <taxon>Pseudomonadati</taxon>
        <taxon>Planctomycetota</taxon>
        <taxon>Candidatus Brocadiia</taxon>
        <taxon>Candidatus Brocadiales</taxon>
        <taxon>Candidatus Scalinduaceae</taxon>
        <taxon>Candidatus Scalindua</taxon>
    </lineage>
</organism>
<keyword evidence="7" id="KW-0663">Pyridoxal phosphate</keyword>
<dbReference type="CDD" id="cd00609">
    <property type="entry name" value="AAT_like"/>
    <property type="match status" value="1"/>
</dbReference>
<evidence type="ECO:0000313" key="12">
    <source>
        <dbReference type="Proteomes" id="UP000218542"/>
    </source>
</evidence>
<reference evidence="12" key="1">
    <citation type="journal article" date="2017" name="Environ. Microbiol. Rep.">
        <title>Genetic Diversity of Marine Anaerobic Ammonium-Oxidizing Bacteria as Revealed by Genomic and Proteomic Analyses of 'Candidatus Scalindua japonica'.</title>
        <authorList>
            <person name="Oshiki M."/>
            <person name="Mizuto K."/>
            <person name="Kimura Z."/>
            <person name="Kindaichi T."/>
            <person name="Satoh H."/>
            <person name="Okabe S."/>
        </authorList>
    </citation>
    <scope>NUCLEOTIDE SEQUENCE [LARGE SCALE GENOMIC DNA]</scope>
    <source>
        <strain evidence="12">husup-a2</strain>
    </source>
</reference>
<dbReference type="InterPro" id="IPR015424">
    <property type="entry name" value="PyrdxlP-dep_Trfase"/>
</dbReference>
<evidence type="ECO:0000256" key="4">
    <source>
        <dbReference type="ARBA" id="ARBA00018052"/>
    </source>
</evidence>
<dbReference type="FunFam" id="3.40.640.10:FF:000099">
    <property type="entry name" value="LL-diaminopimelate aminotransferase, chloroplastic"/>
    <property type="match status" value="1"/>
</dbReference>
<dbReference type="GO" id="GO:0009089">
    <property type="term" value="P:lysine biosynthetic process via diaminopimelate"/>
    <property type="evidence" value="ECO:0007669"/>
    <property type="project" value="UniProtKB-UniPathway"/>
</dbReference>
<comment type="caution">
    <text evidence="11">The sequence shown here is derived from an EMBL/GenBank/DDBJ whole genome shotgun (WGS) entry which is preliminary data.</text>
</comment>
<dbReference type="Gene3D" id="3.40.640.10">
    <property type="entry name" value="Type I PLP-dependent aspartate aminotransferase-like (Major domain)"/>
    <property type="match status" value="1"/>
</dbReference>
<dbReference type="InterPro" id="IPR019942">
    <property type="entry name" value="DapL/ALD1"/>
</dbReference>
<dbReference type="InterPro" id="IPR004839">
    <property type="entry name" value="Aminotransferase_I/II_large"/>
</dbReference>
<dbReference type="AlphaFoldDB" id="A0A286TXK0"/>
<evidence type="ECO:0000256" key="7">
    <source>
        <dbReference type="ARBA" id="ARBA00022898"/>
    </source>
</evidence>
<dbReference type="EMBL" id="BAOS01000013">
    <property type="protein sequence ID" value="GAX60541.1"/>
    <property type="molecule type" value="Genomic_DNA"/>
</dbReference>
<dbReference type="Gene3D" id="3.90.1150.10">
    <property type="entry name" value="Aspartate Aminotransferase, domain 1"/>
    <property type="match status" value="1"/>
</dbReference>
<evidence type="ECO:0000256" key="1">
    <source>
        <dbReference type="ARBA" id="ARBA00001933"/>
    </source>
</evidence>
<accession>A0A286TXK0</accession>
<keyword evidence="5 11" id="KW-0032">Aminotransferase</keyword>
<keyword evidence="6 11" id="KW-0808">Transferase</keyword>
<protein>
    <recommendedName>
        <fullName evidence="4 9">LL-diaminopimelate aminotransferase</fullName>
        <ecNumber evidence="3 9">2.6.1.83</ecNumber>
    </recommendedName>
</protein>
<evidence type="ECO:0000256" key="5">
    <source>
        <dbReference type="ARBA" id="ARBA00022576"/>
    </source>
</evidence>
<evidence type="ECO:0000256" key="6">
    <source>
        <dbReference type="ARBA" id="ARBA00022679"/>
    </source>
</evidence>
<evidence type="ECO:0000256" key="3">
    <source>
        <dbReference type="ARBA" id="ARBA00013138"/>
    </source>
</evidence>
<dbReference type="GO" id="GO:0010285">
    <property type="term" value="F:L,L-diaminopimelate aminotransferase activity"/>
    <property type="evidence" value="ECO:0007669"/>
    <property type="project" value="UniProtKB-EC"/>
</dbReference>
<comment type="pathway">
    <text evidence="2">Amino-acid biosynthesis; L-lysine biosynthesis via DAP pathway; LL-2,6-diaminopimelate from (S)-tetrahydrodipicolinate (aminotransferase route): step 1/1.</text>
</comment>
<evidence type="ECO:0000256" key="8">
    <source>
        <dbReference type="ARBA" id="ARBA00051934"/>
    </source>
</evidence>
<dbReference type="RefSeq" id="WP_096893940.1">
    <property type="nucleotide sequence ID" value="NZ_BAOS01000013.1"/>
</dbReference>